<comment type="similarity">
    <text evidence="2">Belongs to the EamA transporter family.</text>
</comment>
<keyword evidence="5 6" id="KW-0472">Membrane</keyword>
<dbReference type="GO" id="GO:0016020">
    <property type="term" value="C:membrane"/>
    <property type="evidence" value="ECO:0007669"/>
    <property type="project" value="UniProtKB-SubCell"/>
</dbReference>
<dbReference type="InterPro" id="IPR037185">
    <property type="entry name" value="EmrE-like"/>
</dbReference>
<reference evidence="8 9" key="1">
    <citation type="submission" date="2020-04" db="EMBL/GenBank/DDBJ databases">
        <title>Draft genome of Leeia sp. IMCC25680.</title>
        <authorList>
            <person name="Song J."/>
            <person name="Cho J.-C."/>
        </authorList>
    </citation>
    <scope>NUCLEOTIDE SEQUENCE [LARGE SCALE GENOMIC DNA]</scope>
    <source>
        <strain evidence="8 9">IMCC25680</strain>
    </source>
</reference>
<feature type="transmembrane region" description="Helical" evidence="6">
    <location>
        <begin position="59"/>
        <end position="81"/>
    </location>
</feature>
<keyword evidence="9" id="KW-1185">Reference proteome</keyword>
<evidence type="ECO:0000256" key="2">
    <source>
        <dbReference type="ARBA" id="ARBA00007362"/>
    </source>
</evidence>
<feature type="transmembrane region" description="Helical" evidence="6">
    <location>
        <begin position="137"/>
        <end position="158"/>
    </location>
</feature>
<feature type="domain" description="EamA" evidence="7">
    <location>
        <begin position="140"/>
        <end position="272"/>
    </location>
</feature>
<dbReference type="AlphaFoldDB" id="A0A847S1B8"/>
<feature type="transmembrane region" description="Helical" evidence="6">
    <location>
        <begin position="113"/>
        <end position="131"/>
    </location>
</feature>
<evidence type="ECO:0000256" key="1">
    <source>
        <dbReference type="ARBA" id="ARBA00004141"/>
    </source>
</evidence>
<feature type="transmembrane region" description="Helical" evidence="6">
    <location>
        <begin position="170"/>
        <end position="191"/>
    </location>
</feature>
<proteinExistence type="inferred from homology"/>
<feature type="transmembrane region" description="Helical" evidence="6">
    <location>
        <begin position="233"/>
        <end position="251"/>
    </location>
</feature>
<organism evidence="8 9">
    <name type="scientific">Leeia aquatica</name>
    <dbReference type="NCBI Taxonomy" id="2725557"/>
    <lineage>
        <taxon>Bacteria</taxon>
        <taxon>Pseudomonadati</taxon>
        <taxon>Pseudomonadota</taxon>
        <taxon>Betaproteobacteria</taxon>
        <taxon>Neisseriales</taxon>
        <taxon>Leeiaceae</taxon>
        <taxon>Leeia</taxon>
    </lineage>
</organism>
<accession>A0A847S1B8</accession>
<protein>
    <submittedName>
        <fullName evidence="8">EamA family transporter</fullName>
    </submittedName>
</protein>
<comment type="caution">
    <text evidence="8">The sequence shown here is derived from an EMBL/GenBank/DDBJ whole genome shotgun (WGS) entry which is preliminary data.</text>
</comment>
<feature type="domain" description="EamA" evidence="7">
    <location>
        <begin position="3"/>
        <end position="131"/>
    </location>
</feature>
<dbReference type="SUPFAM" id="SSF103481">
    <property type="entry name" value="Multidrug resistance efflux transporter EmrE"/>
    <property type="match status" value="2"/>
</dbReference>
<comment type="subcellular location">
    <subcellularLocation>
        <location evidence="1">Membrane</location>
        <topology evidence="1">Multi-pass membrane protein</topology>
    </subcellularLocation>
</comment>
<feature type="transmembrane region" description="Helical" evidence="6">
    <location>
        <begin position="203"/>
        <end position="221"/>
    </location>
</feature>
<dbReference type="InterPro" id="IPR050638">
    <property type="entry name" value="AA-Vitamin_Transporters"/>
</dbReference>
<dbReference type="Pfam" id="PF00892">
    <property type="entry name" value="EamA"/>
    <property type="match status" value="2"/>
</dbReference>
<dbReference type="PANTHER" id="PTHR32322">
    <property type="entry name" value="INNER MEMBRANE TRANSPORTER"/>
    <property type="match status" value="1"/>
</dbReference>
<dbReference type="Proteomes" id="UP000587991">
    <property type="component" value="Unassembled WGS sequence"/>
</dbReference>
<evidence type="ECO:0000313" key="9">
    <source>
        <dbReference type="Proteomes" id="UP000587991"/>
    </source>
</evidence>
<keyword evidence="4 6" id="KW-1133">Transmembrane helix</keyword>
<keyword evidence="3 6" id="KW-0812">Transmembrane</keyword>
<feature type="transmembrane region" description="Helical" evidence="6">
    <location>
        <begin position="87"/>
        <end position="106"/>
    </location>
</feature>
<dbReference type="InterPro" id="IPR000620">
    <property type="entry name" value="EamA_dom"/>
</dbReference>
<name>A0A847S1B8_9NEIS</name>
<evidence type="ECO:0000313" key="8">
    <source>
        <dbReference type="EMBL" id="NLR75651.1"/>
    </source>
</evidence>
<evidence type="ECO:0000256" key="3">
    <source>
        <dbReference type="ARBA" id="ARBA00022692"/>
    </source>
</evidence>
<evidence type="ECO:0000256" key="4">
    <source>
        <dbReference type="ARBA" id="ARBA00022989"/>
    </source>
</evidence>
<sequence length="295" mass="31870">MPILLAIMAPMLWGSTYAAAALFFKGYPPIWLAVWRALPAGLILLLLRPSSLRRLPLPWPRMLALTLSGVTVFFALLFLAAYRLPGAVAGTLGATLPLQMLLLRWLQTGQRPAPVWLGLAVLGLLGVMLLLNPSSHLDLLGVAAALAATLLFAQSTLWMERWPVQDVLPLVGWQLLLGGVLLLPVAWLWAGPMPLPTLQQAPGLLWLVVGNTVLANAIWFWGVRRLSGQMMGMLSLSNPVVAVSLGILLVGEHLNGWQMAGISLILLSFILMKLVPAGAARQQSKPLDTLTLKSC</sequence>
<evidence type="ECO:0000256" key="6">
    <source>
        <dbReference type="SAM" id="Phobius"/>
    </source>
</evidence>
<feature type="transmembrane region" description="Helical" evidence="6">
    <location>
        <begin position="257"/>
        <end position="275"/>
    </location>
</feature>
<dbReference type="PANTHER" id="PTHR32322:SF2">
    <property type="entry name" value="EAMA DOMAIN-CONTAINING PROTEIN"/>
    <property type="match status" value="1"/>
</dbReference>
<dbReference type="EMBL" id="JABAIM010000002">
    <property type="protein sequence ID" value="NLR75651.1"/>
    <property type="molecule type" value="Genomic_DNA"/>
</dbReference>
<evidence type="ECO:0000259" key="7">
    <source>
        <dbReference type="Pfam" id="PF00892"/>
    </source>
</evidence>
<evidence type="ECO:0000256" key="5">
    <source>
        <dbReference type="ARBA" id="ARBA00023136"/>
    </source>
</evidence>
<gene>
    <name evidence="8" type="ORF">HF682_10805</name>
</gene>
<feature type="transmembrane region" description="Helical" evidence="6">
    <location>
        <begin position="30"/>
        <end position="47"/>
    </location>
</feature>